<feature type="domain" description="LicD/FKTN/FKRP nucleotidyltransferase" evidence="6">
    <location>
        <begin position="527"/>
        <end position="582"/>
    </location>
</feature>
<dbReference type="InterPro" id="IPR007074">
    <property type="entry name" value="LicD/FKTN/FKRP_NTP_transf"/>
</dbReference>
<sequence length="787" mass="92033">MFMGIKRRALHALLVCGALVLLSLWLSLASIPRLIQPANYLDSLLVSLWLSNPLNTDQDSLNKKVIQKVKQRRKNDLEDVFWRVDTRLRKDQTELEIPPYFFQNDKDRPDVQPFDPRFTLAFYYYFIRKHALTSPQGITAPFHWADWMDMSVLDQYIFTNEHTTCSFMDQREKEEEMAKKHDKPNPHESLDPAEYCLEDKDLPFTHDDGNRLRMGFNVKKYPGRMEASMGVIAGRSYMYTHAPPPASVIFMTDNGSYNITTTGAKEKLLHNGIVDDYIKLGKKTINTLEEFTLLNQEVPSFTERVISDYQIHLSHLDFVLNPSEIIDQLQSRSQSKPLTQQEEKYLQSVQYSVATQNDPPKFFKEARIFNTVIGDHYDWRFFNGIKLHSEEQELTLHRMVRTWLSFCRKQGIRTWMAHGSLLSWYWNGIGFPWDNDIDVQVPIMDLHKLAMYFNQSLVVEDGKDGFSRYFIDITSSITVREKSNGKNNIDARFIDVDSGLYIDITALAVSKESAPDRYTHGSPKEVKDDPDKLNVNDKLQLYNCRNQHFSSLQEVSPLFKSFVEGKVAYIPKRYSDILTAEYNRKGLLDKFFSHRLFMPQLRLWIHQDKLRFFLRDRNQWLKYFSAKTSAELVGLTKPDLHGDLTTREVAALIEMNEKDLLDLMLDDSILIEYAVLREMTAIHENEIMRLLFGKSTEKIVLRAKEFSPLKFEPFLARLRQDYASFESEVQRYIGLHDKYILNPTKEQEKDKLEEKESEGKNPNKDNSKKSKEEKLQKTKDTEVNENK</sequence>
<reference evidence="8" key="1">
    <citation type="journal article" date="2015" name="BMC Genomics">
        <title>Draft genome of a commonly misdiagnosed multidrug resistant pathogen Candida auris.</title>
        <authorList>
            <person name="Chatterjee S."/>
            <person name="Alampalli S.V."/>
            <person name="Nageshan R.K."/>
            <person name="Chettiar S.T."/>
            <person name="Joshi S."/>
            <person name="Tatu U.S."/>
        </authorList>
    </citation>
    <scope>NUCLEOTIDE SEQUENCE [LARGE SCALE GENOMIC DNA]</scope>
    <source>
        <strain evidence="8">6684</strain>
    </source>
</reference>
<evidence type="ECO:0000256" key="2">
    <source>
        <dbReference type="ARBA" id="ARBA00022692"/>
    </source>
</evidence>
<dbReference type="GO" id="GO:0016020">
    <property type="term" value="C:membrane"/>
    <property type="evidence" value="ECO:0007669"/>
    <property type="project" value="UniProtKB-SubCell"/>
</dbReference>
<feature type="region of interest" description="Disordered" evidence="5">
    <location>
        <begin position="744"/>
        <end position="787"/>
    </location>
</feature>
<dbReference type="InterPro" id="IPR009644">
    <property type="entry name" value="FKTN/MNN4/W02B3.4-1"/>
</dbReference>
<dbReference type="EMBL" id="LGST01000004">
    <property type="protein sequence ID" value="KNE02289.1"/>
    <property type="molecule type" value="Genomic_DNA"/>
</dbReference>
<dbReference type="GO" id="GO:0009100">
    <property type="term" value="P:glycoprotein metabolic process"/>
    <property type="evidence" value="ECO:0007669"/>
    <property type="project" value="UniProtKB-ARBA"/>
</dbReference>
<dbReference type="VEuPathDB" id="FungiDB:CJI96_0002901"/>
<feature type="region of interest" description="Disordered" evidence="5">
    <location>
        <begin position="172"/>
        <end position="191"/>
    </location>
</feature>
<dbReference type="VEuPathDB" id="FungiDB:QG37_00541"/>
<dbReference type="Pfam" id="PF04991">
    <property type="entry name" value="LicD"/>
    <property type="match status" value="2"/>
</dbReference>
<keyword evidence="3" id="KW-1133">Transmembrane helix</keyword>
<feature type="domain" description="LicD/FKTN/FKRP nucleotidyltransferase" evidence="6">
    <location>
        <begin position="407"/>
        <end position="519"/>
    </location>
</feature>
<name>A0A0L0P7J2_CANAR</name>
<dbReference type="PANTHER" id="PTHR15407:SF28">
    <property type="entry name" value="RIBITOL-5-PHOSPHATE TRANSFERASE FKTN"/>
    <property type="match status" value="1"/>
</dbReference>
<keyword evidence="2" id="KW-0812">Transmembrane</keyword>
<dbReference type="VEuPathDB" id="FungiDB:CJI97_001554"/>
<evidence type="ECO:0000256" key="4">
    <source>
        <dbReference type="ARBA" id="ARBA00023136"/>
    </source>
</evidence>
<evidence type="ECO:0000259" key="6">
    <source>
        <dbReference type="Pfam" id="PF04991"/>
    </source>
</evidence>
<comment type="caution">
    <text evidence="7">The sequence shown here is derived from an EMBL/GenBank/DDBJ whole genome shotgun (WGS) entry which is preliminary data.</text>
</comment>
<dbReference type="VEuPathDB" id="FungiDB:CJJ09_003312"/>
<proteinExistence type="predicted"/>
<evidence type="ECO:0000313" key="8">
    <source>
        <dbReference type="Proteomes" id="UP000037122"/>
    </source>
</evidence>
<comment type="subcellular location">
    <subcellularLocation>
        <location evidence="1">Membrane</location>
        <topology evidence="1">Single-pass membrane protein</topology>
    </subcellularLocation>
</comment>
<evidence type="ECO:0000256" key="3">
    <source>
        <dbReference type="ARBA" id="ARBA00022989"/>
    </source>
</evidence>
<evidence type="ECO:0000256" key="5">
    <source>
        <dbReference type="SAM" id="MobiDB-lite"/>
    </source>
</evidence>
<feature type="compositionally biased region" description="Basic and acidic residues" evidence="5">
    <location>
        <begin position="172"/>
        <end position="190"/>
    </location>
</feature>
<dbReference type="VEuPathDB" id="FungiDB:B9J08_002229"/>
<dbReference type="Proteomes" id="UP000037122">
    <property type="component" value="Unassembled WGS sequence"/>
</dbReference>
<keyword evidence="4" id="KW-0472">Membrane</keyword>
<dbReference type="PANTHER" id="PTHR15407">
    <property type="entry name" value="FUKUTIN-RELATED"/>
    <property type="match status" value="1"/>
</dbReference>
<dbReference type="AlphaFoldDB" id="A0A0L0P7J2"/>
<gene>
    <name evidence="7" type="ORF">QG37_00541</name>
</gene>
<accession>A0A0L0P7J2</accession>
<dbReference type="VEuPathDB" id="FungiDB:CJJ07_001388"/>
<evidence type="ECO:0000256" key="1">
    <source>
        <dbReference type="ARBA" id="ARBA00004167"/>
    </source>
</evidence>
<evidence type="ECO:0000313" key="7">
    <source>
        <dbReference type="EMBL" id="KNE02289.1"/>
    </source>
</evidence>
<organism evidence="7 8">
    <name type="scientific">Candidozyma auris</name>
    <name type="common">Yeast</name>
    <name type="synonym">Candida auris</name>
    <dbReference type="NCBI Taxonomy" id="498019"/>
    <lineage>
        <taxon>Eukaryota</taxon>
        <taxon>Fungi</taxon>
        <taxon>Dikarya</taxon>
        <taxon>Ascomycota</taxon>
        <taxon>Saccharomycotina</taxon>
        <taxon>Pichiomycetes</taxon>
        <taxon>Metschnikowiaceae</taxon>
        <taxon>Candidozyma</taxon>
    </lineage>
</organism>
<protein>
    <recommendedName>
        <fullName evidence="6">LicD/FKTN/FKRP nucleotidyltransferase domain-containing protein</fullName>
    </recommendedName>
</protein>